<protein>
    <submittedName>
        <fullName evidence="7">Na/Pi cotransporter family protein</fullName>
    </submittedName>
</protein>
<evidence type="ECO:0000256" key="2">
    <source>
        <dbReference type="ARBA" id="ARBA00022475"/>
    </source>
</evidence>
<evidence type="ECO:0000256" key="5">
    <source>
        <dbReference type="ARBA" id="ARBA00023136"/>
    </source>
</evidence>
<dbReference type="PANTHER" id="PTHR10010:SF46">
    <property type="entry name" value="SODIUM-DEPENDENT PHOSPHATE TRANSPORT PROTEIN 2B"/>
    <property type="match status" value="1"/>
</dbReference>
<evidence type="ECO:0000256" key="4">
    <source>
        <dbReference type="ARBA" id="ARBA00022989"/>
    </source>
</evidence>
<feature type="transmembrane region" description="Helical" evidence="6">
    <location>
        <begin position="225"/>
        <end position="244"/>
    </location>
</feature>
<reference evidence="7" key="1">
    <citation type="submission" date="2020-09" db="EMBL/GenBank/DDBJ databases">
        <title>A novel bacterium of genus Paenibacillus, isolated from South China Sea.</title>
        <authorList>
            <person name="Huang H."/>
            <person name="Mo K."/>
            <person name="Hu Y."/>
        </authorList>
    </citation>
    <scope>NUCLEOTIDE SEQUENCE</scope>
    <source>
        <strain evidence="7">IB182496</strain>
    </source>
</reference>
<dbReference type="RefSeq" id="WP_190915167.1">
    <property type="nucleotide sequence ID" value="NZ_JACXIZ010000011.1"/>
</dbReference>
<evidence type="ECO:0000256" key="1">
    <source>
        <dbReference type="ARBA" id="ARBA00004651"/>
    </source>
</evidence>
<keyword evidence="8" id="KW-1185">Reference proteome</keyword>
<evidence type="ECO:0000313" key="7">
    <source>
        <dbReference type="EMBL" id="MBD2844464.1"/>
    </source>
</evidence>
<feature type="transmembrane region" description="Helical" evidence="6">
    <location>
        <begin position="51"/>
        <end position="72"/>
    </location>
</feature>
<accession>A0A927BS21</accession>
<keyword evidence="4 6" id="KW-1133">Transmembrane helix</keyword>
<dbReference type="InterPro" id="IPR003841">
    <property type="entry name" value="Na/Pi_transpt"/>
</dbReference>
<dbReference type="Proteomes" id="UP000621560">
    <property type="component" value="Unassembled WGS sequence"/>
</dbReference>
<feature type="transmembrane region" description="Helical" evidence="6">
    <location>
        <begin position="297"/>
        <end position="315"/>
    </location>
</feature>
<name>A0A927BS21_9BACL</name>
<keyword evidence="3 6" id="KW-0812">Transmembrane</keyword>
<dbReference type="GO" id="GO:0005436">
    <property type="term" value="F:sodium:phosphate symporter activity"/>
    <property type="evidence" value="ECO:0007669"/>
    <property type="project" value="InterPro"/>
</dbReference>
<feature type="transmembrane region" description="Helical" evidence="6">
    <location>
        <begin position="146"/>
        <end position="168"/>
    </location>
</feature>
<comment type="caution">
    <text evidence="7">The sequence shown here is derived from an EMBL/GenBank/DDBJ whole genome shotgun (WGS) entry which is preliminary data.</text>
</comment>
<comment type="subcellular location">
    <subcellularLocation>
        <location evidence="1">Cell membrane</location>
        <topology evidence="1">Multi-pass membrane protein</topology>
    </subcellularLocation>
</comment>
<feature type="transmembrane region" description="Helical" evidence="6">
    <location>
        <begin position="108"/>
        <end position="126"/>
    </location>
</feature>
<evidence type="ECO:0000256" key="3">
    <source>
        <dbReference type="ARBA" id="ARBA00022692"/>
    </source>
</evidence>
<keyword evidence="5 6" id="KW-0472">Membrane</keyword>
<evidence type="ECO:0000256" key="6">
    <source>
        <dbReference type="SAM" id="Phobius"/>
    </source>
</evidence>
<dbReference type="GO" id="GO:0044341">
    <property type="term" value="P:sodium-dependent phosphate transport"/>
    <property type="evidence" value="ECO:0007669"/>
    <property type="project" value="InterPro"/>
</dbReference>
<dbReference type="AlphaFoldDB" id="A0A927BS21"/>
<feature type="transmembrane region" description="Helical" evidence="6">
    <location>
        <begin position="264"/>
        <end position="285"/>
    </location>
</feature>
<gene>
    <name evidence="7" type="ORF">IDH44_04620</name>
</gene>
<dbReference type="NCBIfam" id="NF037997">
    <property type="entry name" value="Na_Pi_symport"/>
    <property type="match status" value="1"/>
</dbReference>
<evidence type="ECO:0000313" key="8">
    <source>
        <dbReference type="Proteomes" id="UP000621560"/>
    </source>
</evidence>
<sequence>MLAMLLPTLLGFAVFMLGMKIMELALYRWAGPSLSVAIRSGTATPLRGMLVSAGATAVLQSSTAVTVIAIGLVNARLLSYRRTLGIILGTNIGSCVTTELIGLRLDRLAPPLLACSLAAWLLTALLDEYGLHPAARAPAWLRPMRYGAVACAGFALLVQGIGIMQSIAPHLETSPLLGALLSRASERALVGLALGAVLAALLHSSAAAIGLVMGLVLHGTMPPEAGIAFVLGANVGTCATALLASLGGSASGRFVAWTHTLLNVGGAALCLPFLGALQTVSAALAHDPASQIAHAQTIFNVASSLLALPLCYLPALRSRAAAD</sequence>
<dbReference type="Pfam" id="PF02690">
    <property type="entry name" value="Na_Pi_cotrans"/>
    <property type="match status" value="1"/>
</dbReference>
<dbReference type="PANTHER" id="PTHR10010">
    <property type="entry name" value="SOLUTE CARRIER FAMILY 34 SODIUM PHOSPHATE , MEMBER 2-RELATED"/>
    <property type="match status" value="1"/>
</dbReference>
<keyword evidence="2" id="KW-1003">Cell membrane</keyword>
<organism evidence="7 8">
    <name type="scientific">Paenibacillus sabuli</name>
    <dbReference type="NCBI Taxonomy" id="2772509"/>
    <lineage>
        <taxon>Bacteria</taxon>
        <taxon>Bacillati</taxon>
        <taxon>Bacillota</taxon>
        <taxon>Bacilli</taxon>
        <taxon>Bacillales</taxon>
        <taxon>Paenibacillaceae</taxon>
        <taxon>Paenibacillus</taxon>
    </lineage>
</organism>
<feature type="transmembrane region" description="Helical" evidence="6">
    <location>
        <begin position="188"/>
        <end position="213"/>
    </location>
</feature>
<dbReference type="EMBL" id="JACXIZ010000011">
    <property type="protein sequence ID" value="MBD2844464.1"/>
    <property type="molecule type" value="Genomic_DNA"/>
</dbReference>
<dbReference type="GO" id="GO:0005886">
    <property type="term" value="C:plasma membrane"/>
    <property type="evidence" value="ECO:0007669"/>
    <property type="project" value="UniProtKB-SubCell"/>
</dbReference>
<proteinExistence type="predicted"/>